<sequence length="115" mass="12217">MGQTEVVAVATRGCADPLDDERRQYRGTAGESALAVGLGLQPAFRDEGTGEVVAARFADGRPAPLHVLDGLPEGWIAARDDNGRALRTRPDVVCGFLAAGRFYTRAEAAACFARR</sequence>
<dbReference type="RefSeq" id="WP_109678765.1">
    <property type="nucleotide sequence ID" value="NZ_CP086615.1"/>
</dbReference>
<protein>
    <submittedName>
        <fullName evidence="1">Uncharacterized protein</fullName>
    </submittedName>
</protein>
<evidence type="ECO:0000313" key="1">
    <source>
        <dbReference type="EMBL" id="PWG62785.1"/>
    </source>
</evidence>
<accession>A0A2U2N0M6</accession>
<proteinExistence type="predicted"/>
<comment type="caution">
    <text evidence="1">The sequence shown here is derived from an EMBL/GenBank/DDBJ whole genome shotgun (WGS) entry which is preliminary data.</text>
</comment>
<gene>
    <name evidence="1" type="ORF">DEM34_10460</name>
</gene>
<name>A0A2U2N0M6_9GAMM</name>
<dbReference type="OrthoDB" id="5795260at2"/>
<dbReference type="Proteomes" id="UP000245474">
    <property type="component" value="Unassembled WGS sequence"/>
</dbReference>
<reference evidence="1 2" key="1">
    <citation type="submission" date="2018-05" db="EMBL/GenBank/DDBJ databases">
        <title>Spiribacter halobius sp. nov., a moderately halophilic bacterium isolated from marine solar saltern.</title>
        <authorList>
            <person name="Zheng W.-S."/>
            <person name="Lu D.-C."/>
            <person name="Du Z.-J."/>
        </authorList>
    </citation>
    <scope>NUCLEOTIDE SEQUENCE [LARGE SCALE GENOMIC DNA]</scope>
    <source>
        <strain evidence="1 2">E85</strain>
    </source>
</reference>
<keyword evidence="2" id="KW-1185">Reference proteome</keyword>
<dbReference type="AlphaFoldDB" id="A0A2U2N0M6"/>
<organism evidence="1 2">
    <name type="scientific">Sediminicurvatus halobius</name>
    <dbReference type="NCBI Taxonomy" id="2182432"/>
    <lineage>
        <taxon>Bacteria</taxon>
        <taxon>Pseudomonadati</taxon>
        <taxon>Pseudomonadota</taxon>
        <taxon>Gammaproteobacteria</taxon>
        <taxon>Chromatiales</taxon>
        <taxon>Ectothiorhodospiraceae</taxon>
        <taxon>Sediminicurvatus</taxon>
    </lineage>
</organism>
<evidence type="ECO:0000313" key="2">
    <source>
        <dbReference type="Proteomes" id="UP000245474"/>
    </source>
</evidence>
<dbReference type="EMBL" id="QFFI01000015">
    <property type="protein sequence ID" value="PWG62785.1"/>
    <property type="molecule type" value="Genomic_DNA"/>
</dbReference>